<dbReference type="PANTHER" id="PTHR43140:SF1">
    <property type="entry name" value="TYPE I RESTRICTION ENZYME ECOKI SPECIFICITY SUBUNIT"/>
    <property type="match status" value="1"/>
</dbReference>
<dbReference type="InterPro" id="IPR000055">
    <property type="entry name" value="Restrct_endonuc_typeI_TRD"/>
</dbReference>
<evidence type="ECO:0000256" key="3">
    <source>
        <dbReference type="ARBA" id="ARBA00023125"/>
    </source>
</evidence>
<reference evidence="5" key="1">
    <citation type="journal article" date="2021" name="Microb. Physiol.">
        <title>Proteogenomic Insights into the Physiology of Marine, Sulfate-Reducing, Filamentous Desulfonema limicola and Desulfonema magnum.</title>
        <authorList>
            <person name="Schnaars V."/>
            <person name="Wohlbrand L."/>
            <person name="Scheve S."/>
            <person name="Hinrichs C."/>
            <person name="Reinhardt R."/>
            <person name="Rabus R."/>
        </authorList>
    </citation>
    <scope>NUCLEOTIDE SEQUENCE</scope>
    <source>
        <strain evidence="5">4be13</strain>
    </source>
</reference>
<dbReference type="EMBL" id="CP061800">
    <property type="protein sequence ID" value="QTA86482.1"/>
    <property type="molecule type" value="Genomic_DNA"/>
</dbReference>
<evidence type="ECO:0000259" key="4">
    <source>
        <dbReference type="Pfam" id="PF01420"/>
    </source>
</evidence>
<name>A0A975BJ29_9BACT</name>
<proteinExistence type="inferred from homology"/>
<keyword evidence="3" id="KW-0238">DNA-binding</keyword>
<keyword evidence="5" id="KW-0540">Nuclease</keyword>
<gene>
    <name evidence="5" type="ORF">dnm_025050</name>
</gene>
<organism evidence="5 6">
    <name type="scientific">Desulfonema magnum</name>
    <dbReference type="NCBI Taxonomy" id="45655"/>
    <lineage>
        <taxon>Bacteria</taxon>
        <taxon>Pseudomonadati</taxon>
        <taxon>Thermodesulfobacteriota</taxon>
        <taxon>Desulfobacteria</taxon>
        <taxon>Desulfobacterales</taxon>
        <taxon>Desulfococcaceae</taxon>
        <taxon>Desulfonema</taxon>
    </lineage>
</organism>
<evidence type="ECO:0000313" key="5">
    <source>
        <dbReference type="EMBL" id="QTA86482.1"/>
    </source>
</evidence>
<dbReference type="SUPFAM" id="SSF116734">
    <property type="entry name" value="DNA methylase specificity domain"/>
    <property type="match status" value="2"/>
</dbReference>
<dbReference type="InterPro" id="IPR051212">
    <property type="entry name" value="Type-I_RE_S_subunit"/>
</dbReference>
<dbReference type="KEGG" id="dmm:dnm_025050"/>
<dbReference type="GO" id="GO:0004519">
    <property type="term" value="F:endonuclease activity"/>
    <property type="evidence" value="ECO:0007669"/>
    <property type="project" value="UniProtKB-KW"/>
</dbReference>
<dbReference type="Gene3D" id="3.90.220.20">
    <property type="entry name" value="DNA methylase specificity domains"/>
    <property type="match status" value="2"/>
</dbReference>
<dbReference type="PANTHER" id="PTHR43140">
    <property type="entry name" value="TYPE-1 RESTRICTION ENZYME ECOKI SPECIFICITY PROTEIN"/>
    <property type="match status" value="1"/>
</dbReference>
<protein>
    <submittedName>
        <fullName evidence="5">Restriction endonuclease, type I</fullName>
    </submittedName>
</protein>
<sequence length="429" mass="48980">MNYNKVKLRDICDIIKGKTGITKAVPGDFPMVTLAEQRKSHNEYQFDTKAVIIPLVSSTGHGHASMKRIHYQEGKFALGSILCALVPKQDNVYDPEYLYYILDSNKENIFVPLMRGMANVSLPINRIKEAEIHLPSLDHQKKLAKIFSSASRLNNKLSVKATVQKERVKQLRQSILQQAMQGRLTAKWRRQHPDAAPAKVLIKRIRTEKEQLIKKGKTRQKKALPEITEDEKALDLPKGWEWVRLGNLTGFQNGCYFKSDEMRGNDLGIVRIGDIQNGEIVETKMKLISQALASEIRPEYIINKGDIVIAMSGATAGKIGQNKNKKQYALNQRVGKFIFPPSVNREYIFRYIELNRDTLLTISNGSIIDNLSTEQINNFVLAYPSEEEQKTILEKVNQLMSWCDELEKKTKERELLYEQIMHAVVNQAI</sequence>
<keyword evidence="2" id="KW-0680">Restriction system</keyword>
<dbReference type="GO" id="GO:0003677">
    <property type="term" value="F:DNA binding"/>
    <property type="evidence" value="ECO:0007669"/>
    <property type="project" value="UniProtKB-KW"/>
</dbReference>
<dbReference type="AlphaFoldDB" id="A0A975BJ29"/>
<dbReference type="GO" id="GO:0009307">
    <property type="term" value="P:DNA restriction-modification system"/>
    <property type="evidence" value="ECO:0007669"/>
    <property type="project" value="UniProtKB-KW"/>
</dbReference>
<feature type="domain" description="Type I restriction modification DNA specificity" evidence="4">
    <location>
        <begin position="3"/>
        <end position="156"/>
    </location>
</feature>
<accession>A0A975BJ29</accession>
<dbReference type="InterPro" id="IPR044946">
    <property type="entry name" value="Restrct_endonuc_typeI_TRD_sf"/>
</dbReference>
<keyword evidence="5" id="KW-0378">Hydrolase</keyword>
<dbReference type="Proteomes" id="UP000663722">
    <property type="component" value="Chromosome"/>
</dbReference>
<keyword evidence="5" id="KW-0255">Endonuclease</keyword>
<dbReference type="CDD" id="cd17278">
    <property type="entry name" value="RMtype1_S_LdeBORF1052P-TRD2-CR2"/>
    <property type="match status" value="1"/>
</dbReference>
<evidence type="ECO:0000313" key="6">
    <source>
        <dbReference type="Proteomes" id="UP000663722"/>
    </source>
</evidence>
<comment type="similarity">
    <text evidence="1">Belongs to the type-I restriction system S methylase family.</text>
</comment>
<feature type="domain" description="Type I restriction modification DNA specificity" evidence="4">
    <location>
        <begin position="237"/>
        <end position="412"/>
    </location>
</feature>
<keyword evidence="6" id="KW-1185">Reference proteome</keyword>
<evidence type="ECO:0000256" key="2">
    <source>
        <dbReference type="ARBA" id="ARBA00022747"/>
    </source>
</evidence>
<dbReference type="REBASE" id="469466">
    <property type="entry name" value="S.Dma2077ORF25060P"/>
</dbReference>
<evidence type="ECO:0000256" key="1">
    <source>
        <dbReference type="ARBA" id="ARBA00010923"/>
    </source>
</evidence>
<dbReference type="Pfam" id="PF01420">
    <property type="entry name" value="Methylase_S"/>
    <property type="match status" value="2"/>
</dbReference>
<dbReference type="RefSeq" id="WP_207682098.1">
    <property type="nucleotide sequence ID" value="NZ_CP061800.1"/>
</dbReference>